<evidence type="ECO:0000313" key="3">
    <source>
        <dbReference type="EMBL" id="KAG9439399.1"/>
    </source>
</evidence>
<organism evidence="3 4">
    <name type="scientific">Aristolochia fimbriata</name>
    <name type="common">White veined hardy Dutchman's pipe vine</name>
    <dbReference type="NCBI Taxonomy" id="158543"/>
    <lineage>
        <taxon>Eukaryota</taxon>
        <taxon>Viridiplantae</taxon>
        <taxon>Streptophyta</taxon>
        <taxon>Embryophyta</taxon>
        <taxon>Tracheophyta</taxon>
        <taxon>Spermatophyta</taxon>
        <taxon>Magnoliopsida</taxon>
        <taxon>Magnoliidae</taxon>
        <taxon>Piperales</taxon>
        <taxon>Aristolochiaceae</taxon>
        <taxon>Aristolochia</taxon>
    </lineage>
</organism>
<dbReference type="GO" id="GO:0050821">
    <property type="term" value="P:protein stabilization"/>
    <property type="evidence" value="ECO:0007669"/>
    <property type="project" value="TreeGrafter"/>
</dbReference>
<dbReference type="PROSITE" id="PS50053">
    <property type="entry name" value="UBIQUITIN_2"/>
    <property type="match status" value="1"/>
</dbReference>
<dbReference type="Gene3D" id="3.10.20.90">
    <property type="entry name" value="Phosphatidylinositol 3-kinase Catalytic Subunit, Chain A, domain 1"/>
    <property type="match status" value="1"/>
</dbReference>
<dbReference type="InterPro" id="IPR039773">
    <property type="entry name" value="BAG_chaperone_regulator"/>
</dbReference>
<gene>
    <name evidence="3" type="ORF">H6P81_019564</name>
</gene>
<name>A0AAV7DSB2_ARIFI</name>
<dbReference type="GO" id="GO:0000774">
    <property type="term" value="F:adenyl-nucleotide exchange factor activity"/>
    <property type="evidence" value="ECO:0007669"/>
    <property type="project" value="TreeGrafter"/>
</dbReference>
<dbReference type="PANTHER" id="PTHR12329:SF17">
    <property type="entry name" value="OS04G0619900 PROTEIN"/>
    <property type="match status" value="1"/>
</dbReference>
<proteinExistence type="predicted"/>
<dbReference type="GO" id="GO:0051087">
    <property type="term" value="F:protein-folding chaperone binding"/>
    <property type="evidence" value="ECO:0007669"/>
    <property type="project" value="InterPro"/>
</dbReference>
<dbReference type="InterPro" id="IPR036533">
    <property type="entry name" value="BAG_dom_sf"/>
</dbReference>
<protein>
    <recommendedName>
        <fullName evidence="2">Ubiquitin-like domain-containing protein</fullName>
    </recommendedName>
</protein>
<dbReference type="SUPFAM" id="SSF63491">
    <property type="entry name" value="BAG domain"/>
    <property type="match status" value="1"/>
</dbReference>
<reference evidence="3 4" key="1">
    <citation type="submission" date="2021-07" db="EMBL/GenBank/DDBJ databases">
        <title>The Aristolochia fimbriata genome: insights into angiosperm evolution, floral development and chemical biosynthesis.</title>
        <authorList>
            <person name="Jiao Y."/>
        </authorList>
    </citation>
    <scope>NUCLEOTIDE SEQUENCE [LARGE SCALE GENOMIC DNA]</scope>
    <source>
        <strain evidence="3">IBCAS-2021</strain>
        <tissue evidence="3">Leaf</tissue>
    </source>
</reference>
<comment type="caution">
    <text evidence="3">The sequence shown here is derived from an EMBL/GenBank/DDBJ whole genome shotgun (WGS) entry which is preliminary data.</text>
</comment>
<evidence type="ECO:0000256" key="1">
    <source>
        <dbReference type="ARBA" id="ARBA00023186"/>
    </source>
</evidence>
<dbReference type="GO" id="GO:0005737">
    <property type="term" value="C:cytoplasm"/>
    <property type="evidence" value="ECO:0007669"/>
    <property type="project" value="TreeGrafter"/>
</dbReference>
<dbReference type="InterPro" id="IPR029071">
    <property type="entry name" value="Ubiquitin-like_domsf"/>
</dbReference>
<dbReference type="Pfam" id="PF02179">
    <property type="entry name" value="BAG"/>
    <property type="match status" value="1"/>
</dbReference>
<dbReference type="Proteomes" id="UP000825729">
    <property type="component" value="Unassembled WGS sequence"/>
</dbReference>
<accession>A0AAV7DSB2</accession>
<dbReference type="PANTHER" id="PTHR12329">
    <property type="entry name" value="BCL2-ASSOCIATED ATHANOGENE"/>
    <property type="match status" value="1"/>
</dbReference>
<evidence type="ECO:0000313" key="4">
    <source>
        <dbReference type="Proteomes" id="UP000825729"/>
    </source>
</evidence>
<dbReference type="EMBL" id="JAINDJ010000008">
    <property type="protein sequence ID" value="KAG9439399.1"/>
    <property type="molecule type" value="Genomic_DNA"/>
</dbReference>
<dbReference type="AlphaFoldDB" id="A0AAV7DSB2"/>
<dbReference type="SUPFAM" id="SSF54236">
    <property type="entry name" value="Ubiquitin-like"/>
    <property type="match status" value="1"/>
</dbReference>
<sequence length="248" mass="27787">MMKRSSLRGGVGKSLAEMERDVEWELRPGGMLVQKRGEQSASLAPIFRVRVAYGALRYEISISSQSTFGELKKLVYSETSLQPEEQKLVFRGKERGNNEYLDISGVKDRSKIVLIEDPTSRERRHIEMRRKAKVESAHRAVSDVSVELDTFAEQVSTIDKSISSGKKVAELQITTLIEMLMRLAIKLDGISVGGDADAQKNVQAKRIQKCVETLDVLKVANAGIQPPLVSTDWETFDPPCSTKWEIFD</sequence>
<dbReference type="Pfam" id="PF00240">
    <property type="entry name" value="ubiquitin"/>
    <property type="match status" value="1"/>
</dbReference>
<evidence type="ECO:0000259" key="2">
    <source>
        <dbReference type="PROSITE" id="PS50053"/>
    </source>
</evidence>
<dbReference type="InterPro" id="IPR000626">
    <property type="entry name" value="Ubiquitin-like_dom"/>
</dbReference>
<keyword evidence="1" id="KW-0143">Chaperone</keyword>
<dbReference type="InterPro" id="IPR003103">
    <property type="entry name" value="BAG_domain"/>
</dbReference>
<keyword evidence="4" id="KW-1185">Reference proteome</keyword>
<feature type="domain" description="Ubiquitin-like" evidence="2">
    <location>
        <begin position="49"/>
        <end position="115"/>
    </location>
</feature>
<dbReference type="Gene3D" id="1.20.58.120">
    <property type="entry name" value="BAG domain"/>
    <property type="match status" value="1"/>
</dbReference>